<reference evidence="10 11" key="1">
    <citation type="submission" date="2020-08" db="EMBL/GenBank/DDBJ databases">
        <title>Sequencing the genomes of 1000 actinobacteria strains.</title>
        <authorList>
            <person name="Klenk H.-P."/>
        </authorList>
    </citation>
    <scope>NUCLEOTIDE SEQUENCE [LARGE SCALE GENOMIC DNA]</scope>
    <source>
        <strain evidence="10 11">DSM 45486</strain>
    </source>
</reference>
<evidence type="ECO:0000256" key="6">
    <source>
        <dbReference type="PROSITE-ProRule" id="PRU01240"/>
    </source>
</evidence>
<evidence type="ECO:0000256" key="4">
    <source>
        <dbReference type="ARBA" id="ARBA00022825"/>
    </source>
</evidence>
<gene>
    <name evidence="10" type="ORF">F4560_001467</name>
</gene>
<dbReference type="InterPro" id="IPR023827">
    <property type="entry name" value="Peptidase_S8_Asp-AS"/>
</dbReference>
<dbReference type="PROSITE" id="PS00138">
    <property type="entry name" value="SUBTILASE_SER"/>
    <property type="match status" value="1"/>
</dbReference>
<dbReference type="InterPro" id="IPR015500">
    <property type="entry name" value="Peptidase_S8_subtilisin-rel"/>
</dbReference>
<dbReference type="RefSeq" id="WP_184917874.1">
    <property type="nucleotide sequence ID" value="NZ_JACHMO010000001.1"/>
</dbReference>
<name>A0A7W9HGT8_9PSEU</name>
<comment type="similarity">
    <text evidence="1 6 7">Belongs to the peptidase S8 family.</text>
</comment>
<accession>A0A7W9HGT8</accession>
<dbReference type="GO" id="GO:0006508">
    <property type="term" value="P:proteolysis"/>
    <property type="evidence" value="ECO:0007669"/>
    <property type="project" value="UniProtKB-KW"/>
</dbReference>
<keyword evidence="3 6" id="KW-0378">Hydrolase</keyword>
<dbReference type="InterPro" id="IPR023828">
    <property type="entry name" value="Peptidase_S8_Ser-AS"/>
</dbReference>
<dbReference type="InterPro" id="IPR050131">
    <property type="entry name" value="Peptidase_S8_subtilisin-like"/>
</dbReference>
<keyword evidence="2 6" id="KW-0645">Protease</keyword>
<keyword evidence="4 6" id="KW-0720">Serine protease</keyword>
<evidence type="ECO:0000256" key="7">
    <source>
        <dbReference type="RuleBase" id="RU003355"/>
    </source>
</evidence>
<comment type="caution">
    <text evidence="10">The sequence shown here is derived from an EMBL/GenBank/DDBJ whole genome shotgun (WGS) entry which is preliminary data.</text>
</comment>
<evidence type="ECO:0000256" key="8">
    <source>
        <dbReference type="SAM" id="SignalP"/>
    </source>
</evidence>
<dbReference type="PANTHER" id="PTHR43806">
    <property type="entry name" value="PEPTIDASE S8"/>
    <property type="match status" value="1"/>
</dbReference>
<feature type="signal peptide" evidence="8">
    <location>
        <begin position="1"/>
        <end position="33"/>
    </location>
</feature>
<feature type="active site" description="Charge relay system" evidence="5 6">
    <location>
        <position position="250"/>
    </location>
</feature>
<dbReference type="PROSITE" id="PS00136">
    <property type="entry name" value="SUBTILASE_ASP"/>
    <property type="match status" value="1"/>
</dbReference>
<dbReference type="GO" id="GO:0004252">
    <property type="term" value="F:serine-type endopeptidase activity"/>
    <property type="evidence" value="ECO:0007669"/>
    <property type="project" value="UniProtKB-UniRule"/>
</dbReference>
<keyword evidence="11" id="KW-1185">Reference proteome</keyword>
<evidence type="ECO:0000256" key="1">
    <source>
        <dbReference type="ARBA" id="ARBA00011073"/>
    </source>
</evidence>
<evidence type="ECO:0000256" key="3">
    <source>
        <dbReference type="ARBA" id="ARBA00022801"/>
    </source>
</evidence>
<sequence>MSGSGSRSRVVAWPAAAMVVGLLAVTASPPASAAGPAPDQDQGGRLHAVTLVTGDRVLLDGDRLASVTPGDGRGGTSFQTFQRDGHVHVVPRDAVRPLAEGRLDPRLFDVTGLVEAGYDDARRDDVPLIVTRAGDRSPQVSTLRITRDLATVRAVAAVAPKATAAAGWSSLLADPGAAKVWLDGVRQPTLDRSTAQIGAPAAWAAGYTGAGVTVAVVDTGVDGNHPDLAGREVAEHNFTADPDAADLIGHGTHVGATIASHGARYRGVAPDVRLLDAKVCGESDGCRESSILEGMRWSAEQGADVVNMSLGGTDTEEVDLLEEAVDALSARHGTLFVISAGNSGSGAETVGSPASADAALAVGAVERNDGIAPFSSRGPRVGDGAVKPEITAPGVDIVAAKSADGVIGTPVGDRHVALSGTSMAAPHVAGAAAVLAQQHPEWTGAQLKAALMASAKPNPALTAFDQGAGRVDLAEAITTTLTTEPASLSFGLHKWPHDDDVPVSNDLAYRNTGTSPITLDLRVEASGPDGEPTRVFSVVPPPSRCRRAARRR</sequence>
<dbReference type="SUPFAM" id="SSF52743">
    <property type="entry name" value="Subtilisin-like"/>
    <property type="match status" value="1"/>
</dbReference>
<evidence type="ECO:0000256" key="2">
    <source>
        <dbReference type="ARBA" id="ARBA00022670"/>
    </source>
</evidence>
<feature type="domain" description="Peptidase S8/S53" evidence="9">
    <location>
        <begin position="209"/>
        <end position="469"/>
    </location>
</feature>
<dbReference type="PROSITE" id="PS51892">
    <property type="entry name" value="SUBTILASE"/>
    <property type="match status" value="1"/>
</dbReference>
<dbReference type="InterPro" id="IPR036852">
    <property type="entry name" value="Peptidase_S8/S53_dom_sf"/>
</dbReference>
<evidence type="ECO:0000313" key="11">
    <source>
        <dbReference type="Proteomes" id="UP000552097"/>
    </source>
</evidence>
<feature type="chain" id="PRO_5030893110" evidence="8">
    <location>
        <begin position="34"/>
        <end position="552"/>
    </location>
</feature>
<keyword evidence="8" id="KW-0732">Signal</keyword>
<feature type="active site" description="Charge relay system" evidence="5 6">
    <location>
        <position position="422"/>
    </location>
</feature>
<organism evidence="10 11">
    <name type="scientific">Saccharothrix ecbatanensis</name>
    <dbReference type="NCBI Taxonomy" id="1105145"/>
    <lineage>
        <taxon>Bacteria</taxon>
        <taxon>Bacillati</taxon>
        <taxon>Actinomycetota</taxon>
        <taxon>Actinomycetes</taxon>
        <taxon>Pseudonocardiales</taxon>
        <taxon>Pseudonocardiaceae</taxon>
        <taxon>Saccharothrix</taxon>
    </lineage>
</organism>
<evidence type="ECO:0000256" key="5">
    <source>
        <dbReference type="PIRSR" id="PIRSR615500-1"/>
    </source>
</evidence>
<proteinExistence type="inferred from homology"/>
<dbReference type="Pfam" id="PF00082">
    <property type="entry name" value="Peptidase_S8"/>
    <property type="match status" value="1"/>
</dbReference>
<evidence type="ECO:0000259" key="9">
    <source>
        <dbReference type="Pfam" id="PF00082"/>
    </source>
</evidence>
<dbReference type="PANTHER" id="PTHR43806:SF11">
    <property type="entry name" value="CEREVISIN-RELATED"/>
    <property type="match status" value="1"/>
</dbReference>
<dbReference type="InterPro" id="IPR000209">
    <property type="entry name" value="Peptidase_S8/S53_dom"/>
</dbReference>
<dbReference type="AlphaFoldDB" id="A0A7W9HGT8"/>
<dbReference type="Gene3D" id="3.40.50.200">
    <property type="entry name" value="Peptidase S8/S53 domain"/>
    <property type="match status" value="1"/>
</dbReference>
<protein>
    <submittedName>
        <fullName evidence="10">Subtilisin family serine protease</fullName>
    </submittedName>
</protein>
<evidence type="ECO:0000313" key="10">
    <source>
        <dbReference type="EMBL" id="MBB5801699.1"/>
    </source>
</evidence>
<dbReference type="PRINTS" id="PR00723">
    <property type="entry name" value="SUBTILISIN"/>
</dbReference>
<dbReference type="EMBL" id="JACHMO010000001">
    <property type="protein sequence ID" value="MBB5801699.1"/>
    <property type="molecule type" value="Genomic_DNA"/>
</dbReference>
<feature type="active site" description="Charge relay system" evidence="5 6">
    <location>
        <position position="218"/>
    </location>
</feature>
<dbReference type="Proteomes" id="UP000552097">
    <property type="component" value="Unassembled WGS sequence"/>
</dbReference>